<sequence length="339" mass="36303">MYQERREYSRRGRWRSGAVLAGLSFALLGACAEPPAVGGARNGGPPVLGDWLDTIGDEHQDRKNRFLRLAARDGTEGPSFFDAVIEAGALPYGRETPVLRVVFPDRVFFDTGRSDLRADAARVLDLMADTLRRDVPDVAVFVAGHTDSRGDDNYNHRLSVARADAVAVALSARGIGLVHLWRVGFGEALPLLPNTTADNMARNRRVELLIAARPEAVATWLARQKDIVCAGQPAAVIEECQRGIRALPRVTAVPVPTAPVPPRRPPRPTPLPTIAPPAEAPGTVIEEDPRATVPAPNDERGGATAPPAAPGGTTYIGPADTIDLRIGDSRFEVQGVPDL</sequence>
<dbReference type="EMBL" id="QGLF01000005">
    <property type="protein sequence ID" value="PWR19000.1"/>
    <property type="molecule type" value="Genomic_DNA"/>
</dbReference>
<dbReference type="SUPFAM" id="SSF103088">
    <property type="entry name" value="OmpA-like"/>
    <property type="match status" value="1"/>
</dbReference>
<keyword evidence="9" id="KW-1185">Reference proteome</keyword>
<accession>A0A317DYI8</accession>
<evidence type="ECO:0000259" key="7">
    <source>
        <dbReference type="PROSITE" id="PS51123"/>
    </source>
</evidence>
<comment type="caution">
    <text evidence="8">The sequence shown here is derived from an EMBL/GenBank/DDBJ whole genome shotgun (WGS) entry which is preliminary data.</text>
</comment>
<name>A0A317DYI8_9PROT</name>
<evidence type="ECO:0000313" key="8">
    <source>
        <dbReference type="EMBL" id="PWR19000.1"/>
    </source>
</evidence>
<keyword evidence="6" id="KW-0732">Signal</keyword>
<evidence type="ECO:0000256" key="6">
    <source>
        <dbReference type="SAM" id="SignalP"/>
    </source>
</evidence>
<dbReference type="InterPro" id="IPR006664">
    <property type="entry name" value="OMP_bac"/>
</dbReference>
<proteinExistence type="predicted"/>
<dbReference type="Proteomes" id="UP000246077">
    <property type="component" value="Unassembled WGS sequence"/>
</dbReference>
<reference evidence="9" key="1">
    <citation type="submission" date="2018-05" db="EMBL/GenBank/DDBJ databases">
        <title>Zavarzinia sp. HR-AS.</title>
        <authorList>
            <person name="Lee Y."/>
            <person name="Jeon C.O."/>
        </authorList>
    </citation>
    <scope>NUCLEOTIDE SEQUENCE [LARGE SCALE GENOMIC DNA]</scope>
    <source>
        <strain evidence="9">DSM 1231</strain>
    </source>
</reference>
<dbReference type="InterPro" id="IPR006665">
    <property type="entry name" value="OmpA-like"/>
</dbReference>
<feature type="compositionally biased region" description="Pro residues" evidence="5">
    <location>
        <begin position="256"/>
        <end position="279"/>
    </location>
</feature>
<feature type="region of interest" description="Disordered" evidence="5">
    <location>
        <begin position="256"/>
        <end position="320"/>
    </location>
</feature>
<dbReference type="PANTHER" id="PTHR30329:SF21">
    <property type="entry name" value="LIPOPROTEIN YIAD-RELATED"/>
    <property type="match status" value="1"/>
</dbReference>
<dbReference type="OrthoDB" id="9814546at2"/>
<evidence type="ECO:0000256" key="4">
    <source>
        <dbReference type="PROSITE-ProRule" id="PRU00473"/>
    </source>
</evidence>
<feature type="domain" description="OmpA-like" evidence="7">
    <location>
        <begin position="95"/>
        <end position="214"/>
    </location>
</feature>
<dbReference type="Pfam" id="PF00691">
    <property type="entry name" value="OmpA"/>
    <property type="match status" value="1"/>
</dbReference>
<feature type="chain" id="PRO_5016283407" description="OmpA-like domain-containing protein" evidence="6">
    <location>
        <begin position="33"/>
        <end position="339"/>
    </location>
</feature>
<evidence type="ECO:0000256" key="1">
    <source>
        <dbReference type="ARBA" id="ARBA00004442"/>
    </source>
</evidence>
<dbReference type="CDD" id="cd07185">
    <property type="entry name" value="OmpA_C-like"/>
    <property type="match status" value="1"/>
</dbReference>
<dbReference type="Gene3D" id="3.30.1330.60">
    <property type="entry name" value="OmpA-like domain"/>
    <property type="match status" value="1"/>
</dbReference>
<comment type="subcellular location">
    <subcellularLocation>
        <location evidence="1">Cell outer membrane</location>
    </subcellularLocation>
</comment>
<dbReference type="InterPro" id="IPR036737">
    <property type="entry name" value="OmpA-like_sf"/>
</dbReference>
<feature type="signal peptide" evidence="6">
    <location>
        <begin position="1"/>
        <end position="32"/>
    </location>
</feature>
<evidence type="ECO:0000256" key="3">
    <source>
        <dbReference type="ARBA" id="ARBA00023237"/>
    </source>
</evidence>
<protein>
    <recommendedName>
        <fullName evidence="7">OmpA-like domain-containing protein</fullName>
    </recommendedName>
</protein>
<dbReference type="InterPro" id="IPR050330">
    <property type="entry name" value="Bact_OuterMem_StrucFunc"/>
</dbReference>
<dbReference type="RefSeq" id="WP_109922686.1">
    <property type="nucleotide sequence ID" value="NZ_QGLF01000005.1"/>
</dbReference>
<evidence type="ECO:0000256" key="5">
    <source>
        <dbReference type="SAM" id="MobiDB-lite"/>
    </source>
</evidence>
<evidence type="ECO:0000313" key="9">
    <source>
        <dbReference type="Proteomes" id="UP000246077"/>
    </source>
</evidence>
<gene>
    <name evidence="8" type="ORF">DKG75_18710</name>
</gene>
<dbReference type="PROSITE" id="PS51123">
    <property type="entry name" value="OMPA_2"/>
    <property type="match status" value="1"/>
</dbReference>
<dbReference type="PANTHER" id="PTHR30329">
    <property type="entry name" value="STATOR ELEMENT OF FLAGELLAR MOTOR COMPLEX"/>
    <property type="match status" value="1"/>
</dbReference>
<evidence type="ECO:0000256" key="2">
    <source>
        <dbReference type="ARBA" id="ARBA00023136"/>
    </source>
</evidence>
<dbReference type="AlphaFoldDB" id="A0A317DYI8"/>
<keyword evidence="3" id="KW-0998">Cell outer membrane</keyword>
<feature type="compositionally biased region" description="Low complexity" evidence="5">
    <location>
        <begin position="302"/>
        <end position="313"/>
    </location>
</feature>
<dbReference type="PROSITE" id="PS51257">
    <property type="entry name" value="PROKAR_LIPOPROTEIN"/>
    <property type="match status" value="1"/>
</dbReference>
<organism evidence="8 9">
    <name type="scientific">Zavarzinia compransoris</name>
    <dbReference type="NCBI Taxonomy" id="1264899"/>
    <lineage>
        <taxon>Bacteria</taxon>
        <taxon>Pseudomonadati</taxon>
        <taxon>Pseudomonadota</taxon>
        <taxon>Alphaproteobacteria</taxon>
        <taxon>Rhodospirillales</taxon>
        <taxon>Zavarziniaceae</taxon>
        <taxon>Zavarzinia</taxon>
    </lineage>
</organism>
<dbReference type="PRINTS" id="PR01021">
    <property type="entry name" value="OMPADOMAIN"/>
</dbReference>
<keyword evidence="2 4" id="KW-0472">Membrane</keyword>
<dbReference type="GO" id="GO:0009279">
    <property type="term" value="C:cell outer membrane"/>
    <property type="evidence" value="ECO:0007669"/>
    <property type="project" value="UniProtKB-SubCell"/>
</dbReference>